<dbReference type="AlphaFoldDB" id="A0A099D8M2"/>
<evidence type="ECO:0008006" key="6">
    <source>
        <dbReference type="Google" id="ProtNLM"/>
    </source>
</evidence>
<evidence type="ECO:0000313" key="5">
    <source>
        <dbReference type="Proteomes" id="UP000215043"/>
    </source>
</evidence>
<reference evidence="2 5" key="2">
    <citation type="submission" date="2017-08" db="EMBL/GenBank/DDBJ databases">
        <title>The complete genome sequence of moderately halophilic actinomycete Actinopolyspora erythraea YIM 90600, the producer of novel erythromycin, novel actinopolysporins A-C and tubercidin.</title>
        <authorList>
            <person name="Yin M."/>
            <person name="Tang S."/>
        </authorList>
    </citation>
    <scope>NUCLEOTIDE SEQUENCE [LARGE SCALE GENOMIC DNA]</scope>
    <source>
        <strain evidence="2 5">YIM 90600</strain>
    </source>
</reference>
<dbReference type="RefSeq" id="WP_043571726.1">
    <property type="nucleotide sequence ID" value="NZ_CP022752.1"/>
</dbReference>
<dbReference type="KEGG" id="aey:CDG81_09130"/>
<dbReference type="HOGENOM" id="CLU_2930629_0_0_11"/>
<dbReference type="EMBL" id="CP022752">
    <property type="protein sequence ID" value="ASU78417.1"/>
    <property type="molecule type" value="Genomic_DNA"/>
</dbReference>
<evidence type="ECO:0000313" key="4">
    <source>
        <dbReference type="Proteomes" id="UP000029737"/>
    </source>
</evidence>
<feature type="region of interest" description="Disordered" evidence="1">
    <location>
        <begin position="1"/>
        <end position="60"/>
    </location>
</feature>
<name>A0A099D8M2_9ACTN</name>
<evidence type="ECO:0000256" key="1">
    <source>
        <dbReference type="SAM" id="MobiDB-lite"/>
    </source>
</evidence>
<proteinExistence type="predicted"/>
<dbReference type="Proteomes" id="UP000215043">
    <property type="component" value="Chromosome"/>
</dbReference>
<dbReference type="EMBL" id="JPMV01000013">
    <property type="protein sequence ID" value="KGI82142.1"/>
    <property type="molecule type" value="Genomic_DNA"/>
</dbReference>
<dbReference type="Proteomes" id="UP000029737">
    <property type="component" value="Unassembled WGS sequence"/>
</dbReference>
<sequence length="60" mass="6742">MNFETPEWDAAEQEEPYAEGLDEPTEEDELTTSGTFSDANPADLAEQHIVVPDEEDYEHG</sequence>
<evidence type="ECO:0000313" key="3">
    <source>
        <dbReference type="EMBL" id="KGI82142.1"/>
    </source>
</evidence>
<feature type="compositionally biased region" description="Acidic residues" evidence="1">
    <location>
        <begin position="1"/>
        <end position="30"/>
    </location>
</feature>
<gene>
    <name evidence="2" type="ORF">CDG81_09130</name>
    <name evidence="3" type="ORF">IL38_07530</name>
</gene>
<accession>A0A099D8M2</accession>
<evidence type="ECO:0000313" key="2">
    <source>
        <dbReference type="EMBL" id="ASU78417.1"/>
    </source>
</evidence>
<reference evidence="3 4" key="1">
    <citation type="journal article" date="2014" name="PLoS ONE">
        <title>Identification and Characterization of a New Erythromycin Biosynthetic Gene Cluster in Actinopolyspora erythraea YIM90600, a Novel Erythronolide-Producing Halophilic Actinomycete Isolated from Salt Field.</title>
        <authorList>
            <person name="Chen D."/>
            <person name="Feng J."/>
            <person name="Huang L."/>
            <person name="Zhang Q."/>
            <person name="Wu J."/>
            <person name="Zhu X."/>
            <person name="Duan Y."/>
            <person name="Xu Z."/>
        </authorList>
    </citation>
    <scope>NUCLEOTIDE SEQUENCE [LARGE SCALE GENOMIC DNA]</scope>
    <source>
        <strain evidence="3 4">YIM90600</strain>
    </source>
</reference>
<protein>
    <recommendedName>
        <fullName evidence="6">DUF5709 domain-containing protein</fullName>
    </recommendedName>
</protein>
<keyword evidence="4" id="KW-1185">Reference proteome</keyword>
<organism evidence="2 5">
    <name type="scientific">Actinopolyspora erythraea</name>
    <dbReference type="NCBI Taxonomy" id="414996"/>
    <lineage>
        <taxon>Bacteria</taxon>
        <taxon>Bacillati</taxon>
        <taxon>Actinomycetota</taxon>
        <taxon>Actinomycetes</taxon>
        <taxon>Actinopolysporales</taxon>
        <taxon>Actinopolysporaceae</taxon>
        <taxon>Actinopolyspora</taxon>
    </lineage>
</organism>